<sequence length="174" mass="19621">MTIRISFVECSRGSQLECLPPDLKNTRHLEKKLTLILCIPNRALYVVPDGVSSFGTVPIETDLTGLKKRFCRPIAFEKETEKTIIDEYSRLISDIEAIVPHEFIMSNKKKAKVTFIISTTIFDGKCVNTIVGNPATSSHRFNELKKDFTPNEGSLKLGLGFLHVQIKAFEHLLQ</sequence>
<evidence type="ECO:0000313" key="2">
    <source>
        <dbReference type="Proteomes" id="UP000215335"/>
    </source>
</evidence>
<comment type="caution">
    <text evidence="1">The sequence shown here is derived from an EMBL/GenBank/DDBJ whole genome shotgun (WGS) entry which is preliminary data.</text>
</comment>
<keyword evidence="2" id="KW-1185">Reference proteome</keyword>
<reference evidence="1 2" key="1">
    <citation type="journal article" date="2017" name="Curr. Biol.">
        <title>The Evolution of Venom by Co-option of Single-Copy Genes.</title>
        <authorList>
            <person name="Martinson E.O."/>
            <person name="Mrinalini"/>
            <person name="Kelkar Y.D."/>
            <person name="Chang C.H."/>
            <person name="Werren J.H."/>
        </authorList>
    </citation>
    <scope>NUCLEOTIDE SEQUENCE [LARGE SCALE GENOMIC DNA]</scope>
    <source>
        <strain evidence="1 2">Alberta</strain>
        <tissue evidence="1">Whole body</tissue>
    </source>
</reference>
<dbReference type="Proteomes" id="UP000215335">
    <property type="component" value="Unassembled WGS sequence"/>
</dbReference>
<organism evidence="1 2">
    <name type="scientific">Trichomalopsis sarcophagae</name>
    <dbReference type="NCBI Taxonomy" id="543379"/>
    <lineage>
        <taxon>Eukaryota</taxon>
        <taxon>Metazoa</taxon>
        <taxon>Ecdysozoa</taxon>
        <taxon>Arthropoda</taxon>
        <taxon>Hexapoda</taxon>
        <taxon>Insecta</taxon>
        <taxon>Pterygota</taxon>
        <taxon>Neoptera</taxon>
        <taxon>Endopterygota</taxon>
        <taxon>Hymenoptera</taxon>
        <taxon>Apocrita</taxon>
        <taxon>Proctotrupomorpha</taxon>
        <taxon>Chalcidoidea</taxon>
        <taxon>Pteromalidae</taxon>
        <taxon>Pteromalinae</taxon>
        <taxon>Trichomalopsis</taxon>
    </lineage>
</organism>
<protein>
    <submittedName>
        <fullName evidence="1">Uncharacterized protein</fullName>
    </submittedName>
</protein>
<evidence type="ECO:0000313" key="1">
    <source>
        <dbReference type="EMBL" id="OXU19392.1"/>
    </source>
</evidence>
<gene>
    <name evidence="1" type="ORF">TSAR_001248</name>
</gene>
<dbReference type="AlphaFoldDB" id="A0A232EM55"/>
<dbReference type="EMBL" id="NNAY01003453">
    <property type="protein sequence ID" value="OXU19392.1"/>
    <property type="molecule type" value="Genomic_DNA"/>
</dbReference>
<name>A0A232EM55_9HYME</name>
<accession>A0A232EM55</accession>
<proteinExistence type="predicted"/>